<proteinExistence type="predicted"/>
<dbReference type="PANTHER" id="PTHR43194">
    <property type="entry name" value="HYDROLASE ALPHA/BETA FOLD FAMILY"/>
    <property type="match status" value="1"/>
</dbReference>
<evidence type="ECO:0000313" key="3">
    <source>
        <dbReference type="Proteomes" id="UP000824334"/>
    </source>
</evidence>
<name>A0ABX8TFW4_9CAUL</name>
<dbReference type="Pfam" id="PF00561">
    <property type="entry name" value="Abhydrolase_1"/>
    <property type="match status" value="1"/>
</dbReference>
<dbReference type="InterPro" id="IPR050228">
    <property type="entry name" value="Carboxylesterase_BioH"/>
</dbReference>
<keyword evidence="3" id="KW-1185">Reference proteome</keyword>
<evidence type="ECO:0000259" key="1">
    <source>
        <dbReference type="Pfam" id="PF00561"/>
    </source>
</evidence>
<organism evidence="2 3">
    <name type="scientific">Brevundimonas nasdae</name>
    <dbReference type="NCBI Taxonomy" id="172043"/>
    <lineage>
        <taxon>Bacteria</taxon>
        <taxon>Pseudomonadati</taxon>
        <taxon>Pseudomonadota</taxon>
        <taxon>Alphaproteobacteria</taxon>
        <taxon>Caulobacterales</taxon>
        <taxon>Caulobacteraceae</taxon>
        <taxon>Brevundimonas</taxon>
    </lineage>
</organism>
<dbReference type="PANTHER" id="PTHR43194:SF2">
    <property type="entry name" value="PEROXISOMAL MEMBRANE PROTEIN LPX1"/>
    <property type="match status" value="1"/>
</dbReference>
<accession>A0ABX8TFW4</accession>
<evidence type="ECO:0000313" key="2">
    <source>
        <dbReference type="EMBL" id="QYC10096.1"/>
    </source>
</evidence>
<dbReference type="InterPro" id="IPR000073">
    <property type="entry name" value="AB_hydrolase_1"/>
</dbReference>
<keyword evidence="2" id="KW-0378">Hydrolase</keyword>
<feature type="domain" description="AB hydrolase-1" evidence="1">
    <location>
        <begin position="41"/>
        <end position="286"/>
    </location>
</feature>
<dbReference type="Proteomes" id="UP000824334">
    <property type="component" value="Chromosome"/>
</dbReference>
<sequence>MGGRLLLKEFPVAFVERRWTSPDGLNLFARDYAPGPGVARPPVIAIHGLTRNSADFEAIAPLLAQSGRRVLAVDVRGRGLSDRAPDPMTYTPEVYARDVLTLMDQAAIDRAVFLGTSMGGLITMALTAIRPKAVVAAILNDIGPEVATEGLARIASYSGQPVEIETWADAAAYARRINGVAFPHYSDTDWDGFARRIFRQQPDGEIGLDYDPDIAVPIRAAGAKALVPNLWPDFRRLARKKPTLLVRGGNSDLLSAEIADKMKKAAPSMAYVEVPGVGHAPMLDEPEARAAIFEFLSEVQ</sequence>
<dbReference type="GO" id="GO:0016787">
    <property type="term" value="F:hydrolase activity"/>
    <property type="evidence" value="ECO:0007669"/>
    <property type="project" value="UniProtKB-KW"/>
</dbReference>
<dbReference type="GeneID" id="94376847"/>
<dbReference type="RefSeq" id="WP_219352935.1">
    <property type="nucleotide sequence ID" value="NZ_CP080034.1"/>
</dbReference>
<gene>
    <name evidence="2" type="ORF">KWG56_16275</name>
</gene>
<dbReference type="EMBL" id="CP080034">
    <property type="protein sequence ID" value="QYC10096.1"/>
    <property type="molecule type" value="Genomic_DNA"/>
</dbReference>
<protein>
    <submittedName>
        <fullName evidence="2">Alpha/beta hydrolase</fullName>
    </submittedName>
</protein>
<reference evidence="2 3" key="1">
    <citation type="submission" date="2021-07" db="EMBL/GenBank/DDBJ databases">
        <title>Isolation and characterization of bacteria from a gold mining with a capacity of golden bioaccumulation.</title>
        <authorList>
            <person name="Yang X.J."/>
        </authorList>
    </citation>
    <scope>NUCLEOTIDE SEQUENCE [LARGE SCALE GENOMIC DNA]</scope>
    <source>
        <strain evidence="2 3">Au29</strain>
    </source>
</reference>